<dbReference type="SUPFAM" id="SSF46966">
    <property type="entry name" value="Spectrin repeat"/>
    <property type="match status" value="10"/>
</dbReference>
<dbReference type="GO" id="GO:0005886">
    <property type="term" value="C:plasma membrane"/>
    <property type="evidence" value="ECO:0007669"/>
    <property type="project" value="UniProtKB-SubCell"/>
</dbReference>
<dbReference type="InterPro" id="IPR011992">
    <property type="entry name" value="EF-hand-dom_pair"/>
</dbReference>
<evidence type="ECO:0000256" key="5">
    <source>
        <dbReference type="ARBA" id="ARBA00023212"/>
    </source>
</evidence>
<feature type="compositionally biased region" description="Low complexity" evidence="7">
    <location>
        <begin position="4016"/>
        <end position="4026"/>
    </location>
</feature>
<dbReference type="SMART" id="SM00054">
    <property type="entry name" value="EFh"/>
    <property type="match status" value="2"/>
</dbReference>
<dbReference type="OrthoDB" id="6283009at2759"/>
<dbReference type="Proteomes" id="UP000282613">
    <property type="component" value="Unassembled WGS sequence"/>
</dbReference>
<dbReference type="EMBL" id="UYRS01018593">
    <property type="protein sequence ID" value="VDK38076.1"/>
    <property type="molecule type" value="Genomic_DNA"/>
</dbReference>
<feature type="coiled-coil region" evidence="6">
    <location>
        <begin position="1494"/>
        <end position="1589"/>
    </location>
</feature>
<dbReference type="CDD" id="cd00176">
    <property type="entry name" value="SPEC"/>
    <property type="match status" value="5"/>
</dbReference>
<dbReference type="SMART" id="SM00243">
    <property type="entry name" value="GAS2"/>
    <property type="match status" value="1"/>
</dbReference>
<dbReference type="SMART" id="SM00150">
    <property type="entry name" value="SPEC"/>
    <property type="match status" value="11"/>
</dbReference>
<reference evidence="10 11" key="2">
    <citation type="submission" date="2018-11" db="EMBL/GenBank/DDBJ databases">
        <authorList>
            <consortium name="Pathogen Informatics"/>
        </authorList>
    </citation>
    <scope>NUCLEOTIDE SEQUENCE [LARGE SCALE GENOMIC DNA]</scope>
</reference>
<comment type="subcellular location">
    <subcellularLocation>
        <location evidence="1">Cytoplasm</location>
        <location evidence="1">Cytoskeleton</location>
    </subcellularLocation>
</comment>
<dbReference type="Pfam" id="PF13499">
    <property type="entry name" value="EF-hand_7"/>
    <property type="match status" value="1"/>
</dbReference>
<dbReference type="Gene3D" id="1.10.238.10">
    <property type="entry name" value="EF-hand"/>
    <property type="match status" value="1"/>
</dbReference>
<dbReference type="PROSITE" id="PS51460">
    <property type="entry name" value="GAR"/>
    <property type="match status" value="1"/>
</dbReference>
<dbReference type="Gene3D" id="3.30.920.20">
    <property type="entry name" value="Gas2-like domain"/>
    <property type="match status" value="1"/>
</dbReference>
<dbReference type="InterPro" id="IPR018159">
    <property type="entry name" value="Spectrin/alpha-actinin"/>
</dbReference>
<feature type="region of interest" description="Disordered" evidence="7">
    <location>
        <begin position="3981"/>
        <end position="4036"/>
    </location>
</feature>
<dbReference type="GO" id="GO:0005856">
    <property type="term" value="C:cytoskeleton"/>
    <property type="evidence" value="ECO:0007669"/>
    <property type="project" value="UniProtKB-SubCell"/>
</dbReference>
<evidence type="ECO:0000256" key="3">
    <source>
        <dbReference type="ARBA" id="ARBA00022737"/>
    </source>
</evidence>
<gene>
    <name evidence="10" type="ORF">TASK_LOCUS7243</name>
</gene>
<proteinExistence type="predicted"/>
<feature type="region of interest" description="Disordered" evidence="7">
    <location>
        <begin position="1"/>
        <end position="89"/>
    </location>
</feature>
<dbReference type="STRING" id="60517.A0A0R3W9T5"/>
<dbReference type="PANTHER" id="PTHR11915">
    <property type="entry name" value="SPECTRIN/FILAMIN RELATED CYTOSKELETAL PROTEIN"/>
    <property type="match status" value="1"/>
</dbReference>
<feature type="compositionally biased region" description="Acidic residues" evidence="7">
    <location>
        <begin position="64"/>
        <end position="86"/>
    </location>
</feature>
<feature type="coiled-coil region" evidence="6">
    <location>
        <begin position="2810"/>
        <end position="2837"/>
    </location>
</feature>
<feature type="compositionally biased region" description="Low complexity" evidence="7">
    <location>
        <begin position="3981"/>
        <end position="3990"/>
    </location>
</feature>
<feature type="coiled-coil region" evidence="6">
    <location>
        <begin position="2510"/>
        <end position="2562"/>
    </location>
</feature>
<dbReference type="GO" id="GO:0008017">
    <property type="term" value="F:microtubule binding"/>
    <property type="evidence" value="ECO:0007669"/>
    <property type="project" value="InterPro"/>
</dbReference>
<evidence type="ECO:0000256" key="4">
    <source>
        <dbReference type="ARBA" id="ARBA00022837"/>
    </source>
</evidence>
<feature type="compositionally biased region" description="Polar residues" evidence="7">
    <location>
        <begin position="1645"/>
        <end position="1654"/>
    </location>
</feature>
<reference evidence="12" key="1">
    <citation type="submission" date="2016-04" db="UniProtKB">
        <authorList>
            <consortium name="WormBaseParasite"/>
        </authorList>
    </citation>
    <scope>IDENTIFICATION</scope>
</reference>
<feature type="region of interest" description="Disordered" evidence="7">
    <location>
        <begin position="4079"/>
        <end position="4163"/>
    </location>
</feature>
<dbReference type="InterPro" id="IPR002017">
    <property type="entry name" value="Spectrin_repeat"/>
</dbReference>
<keyword evidence="4" id="KW-0106">Calcium</keyword>
<accession>A0A0R3W9T5</accession>
<feature type="compositionally biased region" description="Basic and acidic residues" evidence="7">
    <location>
        <begin position="1265"/>
        <end position="1317"/>
    </location>
</feature>
<dbReference type="PROSITE" id="PS00018">
    <property type="entry name" value="EF_HAND_1"/>
    <property type="match status" value="1"/>
</dbReference>
<name>A0A0R3W9T5_TAEAS</name>
<keyword evidence="6" id="KW-0175">Coiled coil</keyword>
<feature type="region of interest" description="Disordered" evidence="7">
    <location>
        <begin position="1645"/>
        <end position="1665"/>
    </location>
</feature>
<dbReference type="Pfam" id="PF00435">
    <property type="entry name" value="Spectrin"/>
    <property type="match status" value="1"/>
</dbReference>
<evidence type="ECO:0000313" key="11">
    <source>
        <dbReference type="Proteomes" id="UP000282613"/>
    </source>
</evidence>
<feature type="coiled-coil region" evidence="6">
    <location>
        <begin position="842"/>
        <end position="899"/>
    </location>
</feature>
<dbReference type="InterPro" id="IPR002048">
    <property type="entry name" value="EF_hand_dom"/>
</dbReference>
<dbReference type="SUPFAM" id="SSF47473">
    <property type="entry name" value="EF-hand"/>
    <property type="match status" value="1"/>
</dbReference>
<feature type="domain" description="GAR" evidence="9">
    <location>
        <begin position="3676"/>
        <end position="3748"/>
    </location>
</feature>
<dbReference type="GO" id="GO:0005509">
    <property type="term" value="F:calcium ion binding"/>
    <property type="evidence" value="ECO:0007669"/>
    <property type="project" value="InterPro"/>
</dbReference>
<feature type="domain" description="EF-hand" evidence="8">
    <location>
        <begin position="3631"/>
        <end position="3666"/>
    </location>
</feature>
<feature type="region of interest" description="Disordered" evidence="7">
    <location>
        <begin position="1250"/>
        <end position="1317"/>
    </location>
</feature>
<dbReference type="InterPro" id="IPR036534">
    <property type="entry name" value="GAR_dom_sf"/>
</dbReference>
<feature type="compositionally biased region" description="Basic and acidic residues" evidence="7">
    <location>
        <begin position="3502"/>
        <end position="3512"/>
    </location>
</feature>
<evidence type="ECO:0000256" key="7">
    <source>
        <dbReference type="SAM" id="MobiDB-lite"/>
    </source>
</evidence>
<dbReference type="Pfam" id="PF02187">
    <property type="entry name" value="GAS2"/>
    <property type="match status" value="1"/>
</dbReference>
<feature type="compositionally biased region" description="Basic and acidic residues" evidence="7">
    <location>
        <begin position="3483"/>
        <end position="3495"/>
    </location>
</feature>
<protein>
    <submittedName>
        <fullName evidence="12">I/LWEQ domain-containing protein</fullName>
    </submittedName>
</protein>
<dbReference type="SUPFAM" id="SSF143575">
    <property type="entry name" value="GAS2 domain-like"/>
    <property type="match status" value="1"/>
</dbReference>
<evidence type="ECO:0000256" key="2">
    <source>
        <dbReference type="ARBA" id="ARBA00022490"/>
    </source>
</evidence>
<evidence type="ECO:0000313" key="12">
    <source>
        <dbReference type="WBParaSite" id="TASK_0000724201-mRNA-1"/>
    </source>
</evidence>
<dbReference type="InterPro" id="IPR018247">
    <property type="entry name" value="EF_Hand_1_Ca_BS"/>
</dbReference>
<evidence type="ECO:0000259" key="9">
    <source>
        <dbReference type="PROSITE" id="PS51460"/>
    </source>
</evidence>
<sequence>AESVSRVGTEAGDASVGGAGAGTGAGAGVGADGVSDEVGLVGASGGEGQSGMLRGIGGRPCMEELTEAEAEAETEAGAEAEAEAEPEAVGAAVTAARAGAGAGVGADGVSDEVGLFGASVGDCQSGMLPGIVGSSCMAELSYNSVSSPLSSRSDFDSFFLPLDFSVDAFGHSVNPCPKSFPFSSSGHMSADLSPILEEASPSFSRLARDHNIAVGSPLVELASPLQSEVVFFFSYSCLYLGFFAYFLKSYDSSFPLNHYGMLMSACLLASQLVPKFTCYVNYARLFSGVLKDLDAEWAWISTLQERIFNESSISLNDNDNQKLLDHYYVGRPLLFDAEINNDLLTHKQVALTVCERAESLAQEAITSLPSDKRSLLETKAKEVRSALGQLTQETDLRIHLLAASLDNLEQLTFQLQDLKAWLTSVEKSLNKTVETHVPHPERLPAMQTQISRIGHELLSRQADLASVESSAQTFLSCLENYNSAKLEYASLVGVKLPTTQASTESVVSSVETAVKWTQNKFNRLEASAREYSSLYSDAAMDFNEFTTGLTKCRESLDAAEKVFWQATRKLLAAGVDVNPRCEASARTPVNPQMIINPVLVRDQASSIFALEGDISYIKSALEASHSVASSQLTLNALAEDLSKRKLPAVSVPPSIIRTCLNEPLEAEEARLSSLSKELVSMEAEMKSLLGVINANDGSLADTSAWLEGAVAAAGGRNESTLLEASKTNNKLQAELSARELGLHSLLGSAQEGLERLETSGERREAIEKAKEKVMAAQDLVDKCAELRSSLSHNKVLLDQLEQKSLLIDKASKSVKAFVDSARSDLSAIGGGRIAEEESDRRLREMEEIRNSKMAELNLLEEVIDKLELGATDLGRESDITAAKKKVAAARAELSDLTQSIRQGRQTCKERLLRASQFEAKRGKLLDWLQSLEKRLDAGIFANRSTVEEVPLREQLCELEKIAAECNALESEVEWACGLLKPTESSTDDKLIQDAESLRNGCERLKSRTSSMKSAAVSSLRRLDTFSNTFMEADAWLTQRLNEIAHLQLSSVDSQEILALTKKLDRFKNELETMAPKIDGLRRLGNELLSQKGAEKGSSRIREHMTDIEKKWQTLDALCKHRVAELSDIYSQALALDQCYNDLDTQLSRHSRTFETLSTVPVSKDQLQKLLSLQFGLIQTKPTIHAFEEAAGQFINSLPATTDASELSARVSGCRSRFDGLIGAIESRLETLQNALCAKPKDAVSERQNLEALGEREISTEDEETAESKENIVEGSEFNEKAKDSKDEPFSTAKTDERGESEPTKETPTEMDSKTSKVDDLKERMAAFQAWLDLESRAVECPFFESGSYPVTQSGLTKAMQRVETFMTLIESRDKHLASLCEEAEMLCPDLLSDLEKCQVSLGHVKRRYANKYEALQEILAKSKPIETELQAQQLTIDDLESQFLKDLGSTSRLESLQQDVMNHGFPPLDSQFRDLEQTLSKLGDENSSQSTQPLRQQEVELRQHLKRLESSLKRSIEGGHDGQKATSNLLTRADLIKRRMDELEAQLGVAGSENIVLDPDTLSSRLDEVNKITDKLEQCNAALKSLKNDKKDLPPVPLLESLLKDLKKQSGRSSQAADEATERLKQKIAVARQLADQQKLLSSSLADARTSSPIQPHKPPPTPDEVEEYERQYLIPLRSQLQQLQKTGAVLSAMTQPGLGKRGLEQDLTATKAAVDSLFDVVSSVKERLGDTFTFTTAQVNSTRRLESLIQNVCDELEGQGTPSPSTNAAQLDAMLNKLKCLRNLLQSRRGSLELLAEAAKTEGHPDSVAKLMDDYQNVFAEVNSRVNKVSDVLLRLKEFNSLYESYLGWLADAELRFNKLPIFRNPAVTHSNRVAELGKLSQECTNKTDSVIQLQTCGTELLGLCPDSSASVIKDKMEHVGSSFTEFFDKVNNASQGLESARSDISCLLESNAFLTETLPKLESRLRDGEGTKVIGDELNNHVKPQVDSLTSALEEIRKNLPNALFLDLPSQRHPMTIGDLAVENVSRFNNLYSETMNASQKDQVIDMQVKNAYSKLRGDEKWLEQAMRRLDSKAQSQPSREILTLKEDTSPESASYNLAVLPARVEQIDYLISGLNAFRSELARRQPDIEAHLVEAKRLLDKVPYRNTEDDLAPTLEGLVKRIIQQNKEVDGLLDAADARSHQALALSKSLFDNLARLENWMTSAENVLDQLPVAPLAVEEESDTLRKLHISAKTLEHELDGYKVTLKQASSTAAALSALIAPSEVVDISTKIQQGGVRFRKLAKRIRNRSIDLEDAVTNSIDVNDRLNVLNEVLNETRDLAATIGVRLEPPSHDLSPPHMPPEFDLTTLAPSARVQQPVSMRSEYLGSQIAEGKAILDTLERRLPALMELTSSIEDFLSAPASEMFSTVERPSLALGLEEEPVIDVNVLNKAHSLQKDWLQLHAKVSQRLTSLVEAHRLASEEFWLPLSNFQGDLIALRRSMDAVISGRASRLPLEPSTYTSQMEALQNIQKQHEGSEERLNALRGVGNKIINLLIDEAARSEGEKSVLKKEINNAIREVSAIAQNITTTCEQQLVAAKDHLATAQKLQTDLNVFVEQLEKAENEFEAFEPVANNTDSVLELMKQLEEWSALVPPKHEQLENLNWVAGQLMSVAGIPEVSEQPPSRVGGDIGEGEHAPQVQQMLTSATTRWSDLNDAINHRRHELQTQLMTLGDFDSALDALIQWIKMMQASIDGISVSRGDKKSLEFELSRAKITQTNAARRQPDVVRINQEAKAMQQTQVSTKLAQMNRAWEKLKQSVVRKQVKLEEALREAQNFYSRLDELRRECRRLEGKTSTPGARLIGGLPDSAKQSLNRFLQLHNSVEKLGKQVGDLRSSSAGLLASAGSTRDHLVGHLDSLSQQQAQLAKQTQERLKQVQSGVARVVAFHNDLGDFIQWLTQAERRINQAPSISFVPSTLQLQLPAQIALRREIASKREAALTPLDRAVVFIGSNALEQDVVLVKNLLASAHSRWEKLFQKSADRNRQFAAAFKESQKLVSAWKELTDWLKEKLNIRLQESTWCSVSTQPDVLLRELAQHREFQRELGAHSASYDAVRRHLIKVKDKAPRDDLVELNRMLSELKYFWNAVCNKSLEKQKVLEEALLRSGQYKDAFVSLFEWINKIDSLLDDNEKKGCAGDVETVKQMEEAHRNLLVQLQEREASVTKLQTAASQLLSKCRPEGSSDAAELTDSLVMQEQLAGLNAQWTKVQLKAKTRSDNLKAARKVAEEFQKSCQDVFDYCAGAEYTLRKLSALPEGDDPRVMDCTDPLAEGKSVNAEVAAITSGMAAQESRVCDCLARGNRILAECKNNPNGASRIRQWMNAVNTRWEEMLDWSQKREAKLAQLSKDQRERRLTLDALISWLNTTEVILCSDRMYVQPTISMGPLSIEVTSEISSSSSSRFESGSIGFEIDTSQVERLLAEVGQIESELEKRRSQRDEILKHARKSDVDKKRQASSKGKASEHPPGDHTHAYASVRVNEMCEKWDRVVRIVKSRQIALEERLAHANEVEKLKTFDFDNWRRRYLDWLNSKKARLIDMFHRYDLDRDGRLSRDEFVNAILESSKYPFSYCFMIFHALTDWCSRFSEFPTSRLEMEVVASIVDSNGDGYIDMKKFNTALRSATVPKSHYLDLSKIEGSAIEHEAKHQTSLCTCHNTYRISKINGNMYKFGDSQKLRLVRILRSNVMVRVGGGWTPLTEFLVKNDPCRGRTIISIVKMMLNCGLTHGDALSSLADMAAVASTSPTNDVNAPRELKLIPKHLAASLPQLAPSLSGPRRSHWCRRDDRDFNETSGSGEFYIVMPQTISMTNTEATAQSPSPAFWTGSESERKDAGFPEDQTHMMLKFHPRFRDGSSASVTCTDPVCSRQLSNMSKSSLKRSNPRHASMSGGMPCKCTSPVPTLGKDRLNKKDGRRVRSSLPAVALASHRKANSLVSFRRSSLSSSAHSLPVVEQTAPDGSHPSLNTEPVELTTEATVPPTSLSSSLSELPEDRKEPSLASDMNATELKPAEEPIPHSVGIADQPQTSFGHLSSILERNEGDDFRPTSLLQNKEVEPDSTTGTSTTLVQTHFQSPLSKATSSEHASATIVRKNSHPEVTSAKTDLPHTGSQGSIGHVTESHPESASSHARTIAACFKGGINNERFRENSQLFQSTEEGSTTMEPVSSLSVTKETPKSK</sequence>
<dbReference type="Gene3D" id="1.20.58.60">
    <property type="match status" value="13"/>
</dbReference>
<feature type="domain" description="EF-hand" evidence="8">
    <location>
        <begin position="3572"/>
        <end position="3607"/>
    </location>
</feature>
<evidence type="ECO:0000256" key="6">
    <source>
        <dbReference type="SAM" id="Coils"/>
    </source>
</evidence>
<evidence type="ECO:0000259" key="8">
    <source>
        <dbReference type="PROSITE" id="PS50222"/>
    </source>
</evidence>
<evidence type="ECO:0000313" key="10">
    <source>
        <dbReference type="EMBL" id="VDK38076.1"/>
    </source>
</evidence>
<dbReference type="PROSITE" id="PS50222">
    <property type="entry name" value="EF_HAND_2"/>
    <property type="match status" value="2"/>
</dbReference>
<organism evidence="12">
    <name type="scientific">Taenia asiatica</name>
    <name type="common">Asian tapeworm</name>
    <dbReference type="NCBI Taxonomy" id="60517"/>
    <lineage>
        <taxon>Eukaryota</taxon>
        <taxon>Metazoa</taxon>
        <taxon>Spiralia</taxon>
        <taxon>Lophotrochozoa</taxon>
        <taxon>Platyhelminthes</taxon>
        <taxon>Cestoda</taxon>
        <taxon>Eucestoda</taxon>
        <taxon>Cyclophyllidea</taxon>
        <taxon>Taeniidae</taxon>
        <taxon>Taenia</taxon>
    </lineage>
</organism>
<feature type="compositionally biased region" description="Polar residues" evidence="7">
    <location>
        <begin position="4185"/>
        <end position="4209"/>
    </location>
</feature>
<keyword evidence="3" id="KW-0677">Repeat</keyword>
<feature type="region of interest" description="Disordered" evidence="7">
    <location>
        <begin position="4184"/>
        <end position="4215"/>
    </location>
</feature>
<evidence type="ECO:0000256" key="1">
    <source>
        <dbReference type="ARBA" id="ARBA00004245"/>
    </source>
</evidence>
<feature type="compositionally biased region" description="Polar residues" evidence="7">
    <location>
        <begin position="4104"/>
        <end position="4122"/>
    </location>
</feature>
<feature type="region of interest" description="Disordered" evidence="7">
    <location>
        <begin position="3910"/>
        <end position="3959"/>
    </location>
</feature>
<dbReference type="InterPro" id="IPR003108">
    <property type="entry name" value="GAR_dom"/>
</dbReference>
<feature type="compositionally biased region" description="Gly residues" evidence="7">
    <location>
        <begin position="15"/>
        <end position="31"/>
    </location>
</feature>
<feature type="compositionally biased region" description="Gly residues" evidence="7">
    <location>
        <begin position="42"/>
        <end position="58"/>
    </location>
</feature>
<feature type="compositionally biased region" description="Polar residues" evidence="7">
    <location>
        <begin position="4133"/>
        <end position="4150"/>
    </location>
</feature>
<feature type="region of interest" description="Disordered" evidence="7">
    <location>
        <begin position="3483"/>
        <end position="3512"/>
    </location>
</feature>
<keyword evidence="5" id="KW-0206">Cytoskeleton</keyword>
<dbReference type="WBParaSite" id="TASK_0000724201-mRNA-1">
    <property type="protein sequence ID" value="TASK_0000724201-mRNA-1"/>
    <property type="gene ID" value="TASK_0000724201"/>
</dbReference>
<keyword evidence="2" id="KW-0963">Cytoplasm</keyword>
<keyword evidence="11" id="KW-1185">Reference proteome</keyword>